<name>A0AAW1JPT1_SAPOF</name>
<evidence type="ECO:0000259" key="1">
    <source>
        <dbReference type="Pfam" id="PF03101"/>
    </source>
</evidence>
<dbReference type="Pfam" id="PF03101">
    <property type="entry name" value="FAR1"/>
    <property type="match status" value="1"/>
</dbReference>
<keyword evidence="3" id="KW-1185">Reference proteome</keyword>
<feature type="domain" description="FAR1" evidence="1">
    <location>
        <begin position="54"/>
        <end position="126"/>
    </location>
</feature>
<dbReference type="EMBL" id="JBDFQZ010000007">
    <property type="protein sequence ID" value="KAK9704968.1"/>
    <property type="molecule type" value="Genomic_DNA"/>
</dbReference>
<organism evidence="2 3">
    <name type="scientific">Saponaria officinalis</name>
    <name type="common">Common soapwort</name>
    <name type="synonym">Lychnis saponaria</name>
    <dbReference type="NCBI Taxonomy" id="3572"/>
    <lineage>
        <taxon>Eukaryota</taxon>
        <taxon>Viridiplantae</taxon>
        <taxon>Streptophyta</taxon>
        <taxon>Embryophyta</taxon>
        <taxon>Tracheophyta</taxon>
        <taxon>Spermatophyta</taxon>
        <taxon>Magnoliopsida</taxon>
        <taxon>eudicotyledons</taxon>
        <taxon>Gunneridae</taxon>
        <taxon>Pentapetalae</taxon>
        <taxon>Caryophyllales</taxon>
        <taxon>Caryophyllaceae</taxon>
        <taxon>Caryophylleae</taxon>
        <taxon>Saponaria</taxon>
    </lineage>
</organism>
<proteinExistence type="predicted"/>
<protein>
    <recommendedName>
        <fullName evidence="1">FAR1 domain-containing protein</fullName>
    </recommendedName>
</protein>
<dbReference type="AlphaFoldDB" id="A0AAW1JPT1"/>
<sequence>MEELQSLHTRIEEPSIIKPNVIGEGGEEKIIVVEAETSELLGKTAENEQKAYEIYNDYAFLMGFSIRQSKQRNISNQTAGYKTSTGKHYSKLNNRTNCLAKITCYIDEQGVYTIRKYHMEHNHQLCPEDKRHLLRSQRNTDENGRLCNIFWRDGQMKKDYNLFGDSVVHATTYITNRYDMICAPFSFILLFKTFLKSMDEKQPATLMTDQSAAIAAAIRVVFNKSHHRLALKGFVEIFDLVLKYVDTTAEFYFYWDRLINEYKCGDNVWLKKLYYCKEKWCPAFSKEHFSGGILSSQRSETTNDSFSRRHCVTAGLCDFYSIFVDVVSEWRNKKINDDFRCLQGSQEMISNHVNILTHARDVYTIEIYHLFEEQFLKSMTLYQRLHDKSEDLFIYHVGDASKYQTSDLIKHVVTFNQKENSICCTCQMYSQVGILRCHCLRIMNIHCVYLKTKQLVDEELGCSRVSENSSLVHKEVGSSSTIKNPAKSIMPGQRNTRRQSTVEKIHNIVRGHKAKSFRAANHTKKTAQTAVKKTVKTIVGEGYLVHPPNGGHLLLPAVSNGQYSMVPPANNPYQTFVHPNCSLGQQFNIFTQHPTMSSSQSYIFPQDQHFNSSNEAS</sequence>
<accession>A0AAW1JPT1</accession>
<dbReference type="PANTHER" id="PTHR47718:SF17">
    <property type="entry name" value="PROTEIN FAR1-RELATED SEQUENCE 5-LIKE"/>
    <property type="match status" value="1"/>
</dbReference>
<evidence type="ECO:0000313" key="3">
    <source>
        <dbReference type="Proteomes" id="UP001443914"/>
    </source>
</evidence>
<dbReference type="PANTHER" id="PTHR47718">
    <property type="entry name" value="OS01G0519700 PROTEIN"/>
    <property type="match status" value="1"/>
</dbReference>
<evidence type="ECO:0000313" key="2">
    <source>
        <dbReference type="EMBL" id="KAK9704968.1"/>
    </source>
</evidence>
<dbReference type="Proteomes" id="UP001443914">
    <property type="component" value="Unassembled WGS sequence"/>
</dbReference>
<dbReference type="InterPro" id="IPR004330">
    <property type="entry name" value="FAR1_DNA_bnd_dom"/>
</dbReference>
<reference evidence="2" key="1">
    <citation type="submission" date="2024-03" db="EMBL/GenBank/DDBJ databases">
        <title>WGS assembly of Saponaria officinalis var. Norfolk2.</title>
        <authorList>
            <person name="Jenkins J."/>
            <person name="Shu S."/>
            <person name="Grimwood J."/>
            <person name="Barry K."/>
            <person name="Goodstein D."/>
            <person name="Schmutz J."/>
            <person name="Leebens-Mack J."/>
            <person name="Osbourn A."/>
        </authorList>
    </citation>
    <scope>NUCLEOTIDE SEQUENCE [LARGE SCALE GENOMIC DNA]</scope>
    <source>
        <strain evidence="2">JIC</strain>
    </source>
</reference>
<comment type="caution">
    <text evidence="2">The sequence shown here is derived from an EMBL/GenBank/DDBJ whole genome shotgun (WGS) entry which is preliminary data.</text>
</comment>
<gene>
    <name evidence="2" type="ORF">RND81_07G023800</name>
</gene>